<reference evidence="18 19" key="1">
    <citation type="submission" date="2025-04" db="UniProtKB">
        <authorList>
            <consortium name="RefSeq"/>
        </authorList>
    </citation>
    <scope>IDENTIFICATION</scope>
</reference>
<keyword evidence="5 12" id="KW-0479">Metal-binding</keyword>
<comment type="function">
    <text evidence="1">Transcription repressor.</text>
</comment>
<keyword evidence="11" id="KW-0539">Nucleus</keyword>
<dbReference type="OMA" id="QYTRGIG"/>
<evidence type="ECO:0000256" key="14">
    <source>
        <dbReference type="SAM" id="MobiDB-lite"/>
    </source>
</evidence>
<keyword evidence="6 12" id="KW-0863">Zinc-finger</keyword>
<dbReference type="GeneID" id="103524769"/>
<keyword evidence="4" id="KW-0678">Repressor</keyword>
<evidence type="ECO:0000256" key="12">
    <source>
        <dbReference type="PROSITE-ProRule" id="PRU00723"/>
    </source>
</evidence>
<evidence type="ECO:0000256" key="4">
    <source>
        <dbReference type="ARBA" id="ARBA00022491"/>
    </source>
</evidence>
<feature type="coiled-coil region" evidence="13">
    <location>
        <begin position="431"/>
        <end position="477"/>
    </location>
</feature>
<evidence type="ECO:0000259" key="16">
    <source>
        <dbReference type="PROSITE" id="PS50174"/>
    </source>
</evidence>
<evidence type="ECO:0000256" key="13">
    <source>
        <dbReference type="SAM" id="Coils"/>
    </source>
</evidence>
<evidence type="ECO:0000256" key="2">
    <source>
        <dbReference type="ARBA" id="ARBA00004123"/>
    </source>
</evidence>
<protein>
    <recommendedName>
        <fullName evidence="3">Zinc finger CCCH-type with G patch domain-containing protein</fullName>
    </recommendedName>
</protein>
<keyword evidence="17" id="KW-1185">Reference proteome</keyword>
<keyword evidence="7 12" id="KW-0862">Zinc</keyword>
<evidence type="ECO:0000256" key="3">
    <source>
        <dbReference type="ARBA" id="ARBA00022414"/>
    </source>
</evidence>
<keyword evidence="13" id="KW-0175">Coiled coil</keyword>
<dbReference type="Gene3D" id="2.30.30.1190">
    <property type="match status" value="1"/>
</dbReference>
<feature type="domain" description="G-patch" evidence="16">
    <location>
        <begin position="298"/>
        <end position="344"/>
    </location>
</feature>
<dbReference type="RefSeq" id="XP_008488023.1">
    <property type="nucleotide sequence ID" value="XM_008489801.3"/>
</dbReference>
<feature type="zinc finger region" description="C3H1-type" evidence="12">
    <location>
        <begin position="136"/>
        <end position="164"/>
    </location>
</feature>
<evidence type="ECO:0000256" key="11">
    <source>
        <dbReference type="ARBA" id="ARBA00023242"/>
    </source>
</evidence>
<organism evidence="17 18">
    <name type="scientific">Diaphorina citri</name>
    <name type="common">Asian citrus psyllid</name>
    <dbReference type="NCBI Taxonomy" id="121845"/>
    <lineage>
        <taxon>Eukaryota</taxon>
        <taxon>Metazoa</taxon>
        <taxon>Ecdysozoa</taxon>
        <taxon>Arthropoda</taxon>
        <taxon>Hexapoda</taxon>
        <taxon>Insecta</taxon>
        <taxon>Pterygota</taxon>
        <taxon>Neoptera</taxon>
        <taxon>Paraneoptera</taxon>
        <taxon>Hemiptera</taxon>
        <taxon>Sternorrhyncha</taxon>
        <taxon>Psylloidea</taxon>
        <taxon>Psyllidae</taxon>
        <taxon>Diaphorininae</taxon>
        <taxon>Diaphorina</taxon>
    </lineage>
</organism>
<dbReference type="AlphaFoldDB" id="A0A1S3DV12"/>
<dbReference type="GO" id="GO:0001227">
    <property type="term" value="F:DNA-binding transcription repressor activity, RNA polymerase II-specific"/>
    <property type="evidence" value="ECO:0007669"/>
    <property type="project" value="TreeGrafter"/>
</dbReference>
<keyword evidence="9" id="KW-0238">DNA-binding</keyword>
<dbReference type="CDD" id="cd20384">
    <property type="entry name" value="Tudor_ZGPAT"/>
    <property type="match status" value="1"/>
</dbReference>
<dbReference type="GO" id="GO:0005634">
    <property type="term" value="C:nucleus"/>
    <property type="evidence" value="ECO:0007669"/>
    <property type="project" value="UniProtKB-SubCell"/>
</dbReference>
<feature type="region of interest" description="Disordered" evidence="14">
    <location>
        <begin position="21"/>
        <end position="59"/>
    </location>
</feature>
<dbReference type="PANTHER" id="PTHR46297">
    <property type="entry name" value="ZINC FINGER CCCH-TYPE WITH G PATCH DOMAIN-CONTAINING PROTEIN"/>
    <property type="match status" value="1"/>
</dbReference>
<keyword evidence="8" id="KW-0805">Transcription regulation</keyword>
<evidence type="ECO:0000256" key="8">
    <source>
        <dbReference type="ARBA" id="ARBA00023015"/>
    </source>
</evidence>
<dbReference type="InterPro" id="IPR000467">
    <property type="entry name" value="G_patch_dom"/>
</dbReference>
<dbReference type="Pfam" id="PF01585">
    <property type="entry name" value="G-patch"/>
    <property type="match status" value="1"/>
</dbReference>
<accession>A0A1S3DV12</accession>
<dbReference type="PANTHER" id="PTHR46297:SF1">
    <property type="entry name" value="ZINC FINGER CCCH-TYPE WITH G PATCH DOMAIN-CONTAINING PROTEIN"/>
    <property type="match status" value="1"/>
</dbReference>
<evidence type="ECO:0000256" key="6">
    <source>
        <dbReference type="ARBA" id="ARBA00022771"/>
    </source>
</evidence>
<dbReference type="GO" id="GO:0000978">
    <property type="term" value="F:RNA polymerase II cis-regulatory region sequence-specific DNA binding"/>
    <property type="evidence" value="ECO:0007669"/>
    <property type="project" value="TreeGrafter"/>
</dbReference>
<dbReference type="Proteomes" id="UP000079169">
    <property type="component" value="Unplaced"/>
</dbReference>
<evidence type="ECO:0000313" key="17">
    <source>
        <dbReference type="Proteomes" id="UP000079169"/>
    </source>
</evidence>
<dbReference type="STRING" id="121845.A0A1S3DV12"/>
<feature type="domain" description="C3H1-type" evidence="15">
    <location>
        <begin position="136"/>
        <end position="164"/>
    </location>
</feature>
<evidence type="ECO:0000256" key="9">
    <source>
        <dbReference type="ARBA" id="ARBA00023125"/>
    </source>
</evidence>
<dbReference type="SMART" id="SM00443">
    <property type="entry name" value="G_patch"/>
    <property type="match status" value="1"/>
</dbReference>
<dbReference type="InterPro" id="IPR000571">
    <property type="entry name" value="Znf_CCCH"/>
</dbReference>
<keyword evidence="10" id="KW-0804">Transcription</keyword>
<dbReference type="PaxDb" id="121845-A0A1S3DV12"/>
<dbReference type="KEGG" id="dci:103524769"/>
<proteinExistence type="predicted"/>
<evidence type="ECO:0000313" key="18">
    <source>
        <dbReference type="RefSeq" id="XP_008488023.1"/>
    </source>
</evidence>
<evidence type="ECO:0000259" key="15">
    <source>
        <dbReference type="PROSITE" id="PS50103"/>
    </source>
</evidence>
<evidence type="ECO:0000256" key="10">
    <source>
        <dbReference type="ARBA" id="ARBA00023163"/>
    </source>
</evidence>
<name>A0A1S3DV12_DIACI</name>
<dbReference type="RefSeq" id="XP_026675877.1">
    <property type="nucleotide sequence ID" value="XM_026820076.1"/>
</dbReference>
<gene>
    <name evidence="18 19" type="primary">LOC103524769</name>
</gene>
<evidence type="ECO:0000256" key="7">
    <source>
        <dbReference type="ARBA" id="ARBA00022833"/>
    </source>
</evidence>
<sequence>MSSFDDEYALFKLEIEGIDTAGESNNDKQSEEQVANVGGNRTGDLDPNINNEENVTNEPSEVVVPDIENELNYLKGHKCQAPYYHNTCRGEEEGDEEDDNNVSYHNALVISVHTPEDGVTDINEIYVKVVFTHPIYKPMLTCPYYFDGDCKYSEEKCFFSHGYLVKFIKLREYKNINYDNLHLNQLVLAKNFQTNIWHRAKIINFNTQEDKVIVQFETGEGRKGHSKSSNNHVEMELENIYPLESDAIDTSPQNSDNDESEEDITIPEETYYDQSQAIEISLNNAPLDKRLGDWEKYTKGMGSKLMMKMGYVIGSGLGKNSEGRVEPVETYILPQGKSLDYCMNLREKCGGGEDVFKMEKINKKIAMKEMKRSKKNYENAVRKDRQDVFGFLNKQLNQKPVEPSGESSGQMTSNLQSANLNVETFKIAEKINKYKKQLGELNKSLKRHEHDKGSEMFKKLTREISIVNNQISTLNTQDSNIHAHMKKQLNKKSLVKF</sequence>
<feature type="compositionally biased region" description="Polar residues" evidence="14">
    <location>
        <begin position="48"/>
        <end position="59"/>
    </location>
</feature>
<dbReference type="GO" id="GO:0008270">
    <property type="term" value="F:zinc ion binding"/>
    <property type="evidence" value="ECO:0007669"/>
    <property type="project" value="UniProtKB-KW"/>
</dbReference>
<comment type="subcellular location">
    <subcellularLocation>
        <location evidence="2">Nucleus</location>
    </subcellularLocation>
</comment>
<dbReference type="PROSITE" id="PS50103">
    <property type="entry name" value="ZF_C3H1"/>
    <property type="match status" value="1"/>
</dbReference>
<dbReference type="PROSITE" id="PS50174">
    <property type="entry name" value="G_PATCH"/>
    <property type="match status" value="1"/>
</dbReference>
<evidence type="ECO:0000256" key="5">
    <source>
        <dbReference type="ARBA" id="ARBA00022723"/>
    </source>
</evidence>
<evidence type="ECO:0000256" key="1">
    <source>
        <dbReference type="ARBA" id="ARBA00004062"/>
    </source>
</evidence>
<evidence type="ECO:0000313" key="19">
    <source>
        <dbReference type="RefSeq" id="XP_026675877.1"/>
    </source>
</evidence>